<reference evidence="1" key="1">
    <citation type="submission" date="2022-07" db="EMBL/GenBank/DDBJ databases">
        <title>Genome Sequence of Agrocybe chaxingu.</title>
        <authorList>
            <person name="Buettner E."/>
        </authorList>
    </citation>
    <scope>NUCLEOTIDE SEQUENCE</scope>
    <source>
        <strain evidence="1">MP-N11</strain>
    </source>
</reference>
<dbReference type="Proteomes" id="UP001148786">
    <property type="component" value="Unassembled WGS sequence"/>
</dbReference>
<name>A0A9W8K385_9AGAR</name>
<accession>A0A9W8K385</accession>
<comment type="caution">
    <text evidence="1">The sequence shown here is derived from an EMBL/GenBank/DDBJ whole genome shotgun (WGS) entry which is preliminary data.</text>
</comment>
<dbReference type="Pfam" id="PF02992">
    <property type="entry name" value="Transposase_21"/>
    <property type="match status" value="1"/>
</dbReference>
<proteinExistence type="predicted"/>
<evidence type="ECO:0000313" key="2">
    <source>
        <dbReference type="Proteomes" id="UP001148786"/>
    </source>
</evidence>
<protein>
    <submittedName>
        <fullName evidence="1">Uncharacterized protein</fullName>
    </submittedName>
</protein>
<evidence type="ECO:0000313" key="1">
    <source>
        <dbReference type="EMBL" id="KAJ3511897.1"/>
    </source>
</evidence>
<gene>
    <name evidence="1" type="ORF">NLJ89_g3836</name>
</gene>
<dbReference type="AlphaFoldDB" id="A0A9W8K385"/>
<dbReference type="EMBL" id="JANKHO010000296">
    <property type="protein sequence ID" value="KAJ3511897.1"/>
    <property type="molecule type" value="Genomic_DNA"/>
</dbReference>
<keyword evidence="2" id="KW-1185">Reference proteome</keyword>
<dbReference type="OrthoDB" id="3359887at2759"/>
<dbReference type="InterPro" id="IPR004242">
    <property type="entry name" value="Transposase_21"/>
</dbReference>
<sequence>MATIHAMFANVETSELLRHRDLCLQQALLLVGTAARKFSDYGNSQVHVMQHQDLGLFQDPQDVAFALSTDGAQLTMKKQSNTWIMILILLNLPASICYKTGNVIINFATPGPNSPGDIESFLWPLFQEMARASEGIWIWDALDSAYFLLRACIVMALGDMLGSAKLNGMAGHTAIFGDRFSMIQGARSSLAKGAKSQYYPLSPPDNQRYNPTRPERYELSKLPIRTQQAYWRIIRRLENAKTKKAKTDITRSTGVSRLPLCAASLAFIHPLFFPIDPFHLFYENCMSFFWDLWTSFSKAGELIHLPVVKAQELGCLIPLAMATLPPAFCGPVQDPYLKRQSQYKVYEWMALLHWYIIPIGIELSFTPAILRNFARFVYTIEFAMTIKGRDEEDLQHLHDTIAEFLKEYERLYIGQDPEKIQRARLCVFQLIHIPRHIQWNGSIRLGSQATVERSIGEMGHKIRSKKAPFANLANLIYQRELVKILFGKSSSPCQSISRLILPSEIHCKMSPLSVGAGSSFLMGMFSEVD</sequence>
<organism evidence="1 2">
    <name type="scientific">Agrocybe chaxingu</name>
    <dbReference type="NCBI Taxonomy" id="84603"/>
    <lineage>
        <taxon>Eukaryota</taxon>
        <taxon>Fungi</taxon>
        <taxon>Dikarya</taxon>
        <taxon>Basidiomycota</taxon>
        <taxon>Agaricomycotina</taxon>
        <taxon>Agaricomycetes</taxon>
        <taxon>Agaricomycetidae</taxon>
        <taxon>Agaricales</taxon>
        <taxon>Agaricineae</taxon>
        <taxon>Strophariaceae</taxon>
        <taxon>Agrocybe</taxon>
    </lineage>
</organism>